<gene>
    <name evidence="1" type="ORF">QVD17_19338</name>
</gene>
<evidence type="ECO:0000313" key="1">
    <source>
        <dbReference type="EMBL" id="KAK1424027.1"/>
    </source>
</evidence>
<proteinExistence type="predicted"/>
<reference evidence="1" key="1">
    <citation type="journal article" date="2023" name="bioRxiv">
        <title>Improved chromosome-level genome assembly for marigold (Tagetes erecta).</title>
        <authorList>
            <person name="Jiang F."/>
            <person name="Yuan L."/>
            <person name="Wang S."/>
            <person name="Wang H."/>
            <person name="Xu D."/>
            <person name="Wang A."/>
            <person name="Fan W."/>
        </authorList>
    </citation>
    <scope>NUCLEOTIDE SEQUENCE</scope>
    <source>
        <strain evidence="1">WSJ</strain>
        <tissue evidence="1">Leaf</tissue>
    </source>
</reference>
<name>A0AAD8KJE4_TARER</name>
<accession>A0AAD8KJE4</accession>
<comment type="caution">
    <text evidence="1">The sequence shown here is derived from an EMBL/GenBank/DDBJ whole genome shotgun (WGS) entry which is preliminary data.</text>
</comment>
<dbReference type="Proteomes" id="UP001229421">
    <property type="component" value="Unassembled WGS sequence"/>
</dbReference>
<dbReference type="EMBL" id="JAUHHV010000005">
    <property type="protein sequence ID" value="KAK1424027.1"/>
    <property type="molecule type" value="Genomic_DNA"/>
</dbReference>
<dbReference type="AlphaFoldDB" id="A0AAD8KJE4"/>
<keyword evidence="2" id="KW-1185">Reference proteome</keyword>
<sequence>MFLLIWHVTLTFGNSYATLYAHTPKKSRSHLQNTHTSTSLKLHFLCISILFCFRLNPKQFIVTAVSFQSTYQIFKRS</sequence>
<evidence type="ECO:0000313" key="2">
    <source>
        <dbReference type="Proteomes" id="UP001229421"/>
    </source>
</evidence>
<organism evidence="1 2">
    <name type="scientific">Tagetes erecta</name>
    <name type="common">African marigold</name>
    <dbReference type="NCBI Taxonomy" id="13708"/>
    <lineage>
        <taxon>Eukaryota</taxon>
        <taxon>Viridiplantae</taxon>
        <taxon>Streptophyta</taxon>
        <taxon>Embryophyta</taxon>
        <taxon>Tracheophyta</taxon>
        <taxon>Spermatophyta</taxon>
        <taxon>Magnoliopsida</taxon>
        <taxon>eudicotyledons</taxon>
        <taxon>Gunneridae</taxon>
        <taxon>Pentapetalae</taxon>
        <taxon>asterids</taxon>
        <taxon>campanulids</taxon>
        <taxon>Asterales</taxon>
        <taxon>Asteraceae</taxon>
        <taxon>Asteroideae</taxon>
        <taxon>Heliantheae alliance</taxon>
        <taxon>Tageteae</taxon>
        <taxon>Tagetes</taxon>
    </lineage>
</organism>
<protein>
    <submittedName>
        <fullName evidence="1">Uncharacterized protein</fullName>
    </submittedName>
</protein>